<keyword evidence="6" id="KW-1185">Reference proteome</keyword>
<evidence type="ECO:0000313" key="5">
    <source>
        <dbReference type="EMBL" id="SDG65523.1"/>
    </source>
</evidence>
<dbReference type="InterPro" id="IPR001031">
    <property type="entry name" value="Thioesterase"/>
</dbReference>
<dbReference type="InterPro" id="IPR012223">
    <property type="entry name" value="TEII"/>
</dbReference>
<accession>A0A1G7W0R1</accession>
<dbReference type="OrthoDB" id="4169718at2"/>
<sequence length="272" mass="29726">MTGRWFATAPVATAAVQLICVPHAGAGASAYRDWQDRLGPEIEVLPVQLPGREARFGEPLVRSVSEIVGNLVEPALERVRGPVAVFGHSMGALIGYELAHALAERGRTPVHLFASGYRAPHLPLAGPALHTLPDQEFQDHITGLRGTASEVLDHPELMGLLLRVLKADYELCETYRHPERPAFAVPVTALGGEQDPDTTGERLARWEDLNTGRTTVRWFSGGHFYLHHHLDELMAIIEDTLLNTGEEHGGSNDGSDRPDRPRTANSRVLPTS</sequence>
<comment type="similarity">
    <text evidence="1">Belongs to the thioesterase family.</text>
</comment>
<organism evidence="5 6">
    <name type="scientific">Lentzea fradiae</name>
    <dbReference type="NCBI Taxonomy" id="200378"/>
    <lineage>
        <taxon>Bacteria</taxon>
        <taxon>Bacillati</taxon>
        <taxon>Actinomycetota</taxon>
        <taxon>Actinomycetes</taxon>
        <taxon>Pseudonocardiales</taxon>
        <taxon>Pseudonocardiaceae</taxon>
        <taxon>Lentzea</taxon>
    </lineage>
</organism>
<proteinExistence type="inferred from homology"/>
<feature type="compositionally biased region" description="Polar residues" evidence="3">
    <location>
        <begin position="263"/>
        <end position="272"/>
    </location>
</feature>
<keyword evidence="2 5" id="KW-0378">Hydrolase</keyword>
<evidence type="ECO:0000313" key="6">
    <source>
        <dbReference type="Proteomes" id="UP000199623"/>
    </source>
</evidence>
<dbReference type="InterPro" id="IPR029058">
    <property type="entry name" value="AB_hydrolase_fold"/>
</dbReference>
<dbReference type="Pfam" id="PF00975">
    <property type="entry name" value="Thioesterase"/>
    <property type="match status" value="1"/>
</dbReference>
<dbReference type="AlphaFoldDB" id="A0A1G7W0R1"/>
<evidence type="ECO:0000256" key="3">
    <source>
        <dbReference type="SAM" id="MobiDB-lite"/>
    </source>
</evidence>
<dbReference type="Gene3D" id="3.40.50.1820">
    <property type="entry name" value="alpha/beta hydrolase"/>
    <property type="match status" value="1"/>
</dbReference>
<dbReference type="Proteomes" id="UP000199623">
    <property type="component" value="Unassembled WGS sequence"/>
</dbReference>
<dbReference type="SUPFAM" id="SSF53474">
    <property type="entry name" value="alpha/beta-Hydrolases"/>
    <property type="match status" value="1"/>
</dbReference>
<dbReference type="GO" id="GO:0008610">
    <property type="term" value="P:lipid biosynthetic process"/>
    <property type="evidence" value="ECO:0007669"/>
    <property type="project" value="TreeGrafter"/>
</dbReference>
<dbReference type="RefSeq" id="WP_090052317.1">
    <property type="nucleotide sequence ID" value="NZ_FNCC01000010.1"/>
</dbReference>
<dbReference type="EMBL" id="FNCC01000010">
    <property type="protein sequence ID" value="SDG65523.1"/>
    <property type="molecule type" value="Genomic_DNA"/>
</dbReference>
<reference evidence="6" key="1">
    <citation type="submission" date="2016-10" db="EMBL/GenBank/DDBJ databases">
        <authorList>
            <person name="Varghese N."/>
            <person name="Submissions S."/>
        </authorList>
    </citation>
    <scope>NUCLEOTIDE SEQUENCE [LARGE SCALE GENOMIC DNA]</scope>
    <source>
        <strain evidence="6">CGMCC 4.3506</strain>
    </source>
</reference>
<evidence type="ECO:0000256" key="1">
    <source>
        <dbReference type="ARBA" id="ARBA00007169"/>
    </source>
</evidence>
<evidence type="ECO:0000259" key="4">
    <source>
        <dbReference type="SMART" id="SM00824"/>
    </source>
</evidence>
<feature type="domain" description="Thioesterase TesA-like" evidence="4">
    <location>
        <begin position="19"/>
        <end position="241"/>
    </location>
</feature>
<dbReference type="STRING" id="200378.SAMN05216553_11078"/>
<feature type="compositionally biased region" description="Basic and acidic residues" evidence="3">
    <location>
        <begin position="245"/>
        <end position="262"/>
    </location>
</feature>
<feature type="region of interest" description="Disordered" evidence="3">
    <location>
        <begin position="244"/>
        <end position="272"/>
    </location>
</feature>
<dbReference type="InterPro" id="IPR020802">
    <property type="entry name" value="TesA-like"/>
</dbReference>
<dbReference type="PANTHER" id="PTHR11487">
    <property type="entry name" value="THIOESTERASE"/>
    <property type="match status" value="1"/>
</dbReference>
<name>A0A1G7W0R1_9PSEU</name>
<protein>
    <submittedName>
        <fullName evidence="5">Medium-chain acyl-[acyl-carrier-protein] hydrolase</fullName>
    </submittedName>
</protein>
<dbReference type="GO" id="GO:0016787">
    <property type="term" value="F:hydrolase activity"/>
    <property type="evidence" value="ECO:0007669"/>
    <property type="project" value="UniProtKB-KW"/>
</dbReference>
<dbReference type="SMART" id="SM00824">
    <property type="entry name" value="PKS_TE"/>
    <property type="match status" value="1"/>
</dbReference>
<evidence type="ECO:0000256" key="2">
    <source>
        <dbReference type="ARBA" id="ARBA00022801"/>
    </source>
</evidence>
<dbReference type="PANTHER" id="PTHR11487:SF0">
    <property type="entry name" value="S-ACYL FATTY ACID SYNTHASE THIOESTERASE, MEDIUM CHAIN"/>
    <property type="match status" value="1"/>
</dbReference>
<gene>
    <name evidence="5" type="ORF">SAMN05216553_11078</name>
</gene>